<dbReference type="EMBL" id="JACHGN010000008">
    <property type="protein sequence ID" value="MBB5134539.1"/>
    <property type="molecule type" value="Genomic_DNA"/>
</dbReference>
<dbReference type="InterPro" id="IPR051923">
    <property type="entry name" value="Glycosyl_Hydrolase_39"/>
</dbReference>
<sequence>MRWFEDGRLRFAVGIEDTFIPQEYPGRRRLDEYELTQHYHLWHEDLGLAAATGAEMIRWGIPWHLLEPEPGRFRWDWLDRVVDRLAELGLTCVVDLMHYGTPTWLDNQFLNAGYPDRVAEYATRVAERYRGRLHVWTPLNEPTINAVYCGENGTWPPGLTGHDGFVKLAMAIARGIVATQRGIAEVQPEASFVHVEASFRYEGEWFPFDLALMRERRYLIMDLVTGRVDEEHPLHGYLREHGVDDAQLAALREDAVTPDVVGVNYYPAFTTARFEPGSARPVPVEAGTAGLEEVLRDFAARYGRPVFLTETSRAGTPEQRAEWLRDGIALVHRLRREGVPVVGYTWWPLFALVDWLYRESTDPVGRWLVPMGLYDLEPDGAGVLRRVPTAAVEECRRLMRAPDGG</sequence>
<keyword evidence="2" id="KW-1185">Reference proteome</keyword>
<dbReference type="InterPro" id="IPR001360">
    <property type="entry name" value="Glyco_hydro_1"/>
</dbReference>
<dbReference type="Pfam" id="PF00232">
    <property type="entry name" value="Glyco_hydro_1"/>
    <property type="match status" value="1"/>
</dbReference>
<evidence type="ECO:0000313" key="1">
    <source>
        <dbReference type="EMBL" id="MBB5134539.1"/>
    </source>
</evidence>
<dbReference type="GO" id="GO:0004553">
    <property type="term" value="F:hydrolase activity, hydrolyzing O-glycosyl compounds"/>
    <property type="evidence" value="ECO:0007669"/>
    <property type="project" value="InterPro"/>
</dbReference>
<evidence type="ECO:0000313" key="2">
    <source>
        <dbReference type="Proteomes" id="UP000578449"/>
    </source>
</evidence>
<comment type="caution">
    <text evidence="1">The sequence shown here is derived from an EMBL/GenBank/DDBJ whole genome shotgun (WGS) entry which is preliminary data.</text>
</comment>
<dbReference type="InterPro" id="IPR017853">
    <property type="entry name" value="GH"/>
</dbReference>
<dbReference type="PANTHER" id="PTHR12631:SF10">
    <property type="entry name" value="BETA-XYLOSIDASE-LIKE PROTEIN-RELATED"/>
    <property type="match status" value="1"/>
</dbReference>
<dbReference type="SUPFAM" id="SSF51445">
    <property type="entry name" value="(Trans)glycosidases"/>
    <property type="match status" value="1"/>
</dbReference>
<organism evidence="1 2">
    <name type="scientific">Thermocatellispora tengchongensis</name>
    <dbReference type="NCBI Taxonomy" id="1073253"/>
    <lineage>
        <taxon>Bacteria</taxon>
        <taxon>Bacillati</taxon>
        <taxon>Actinomycetota</taxon>
        <taxon>Actinomycetes</taxon>
        <taxon>Streptosporangiales</taxon>
        <taxon>Streptosporangiaceae</taxon>
        <taxon>Thermocatellispora</taxon>
    </lineage>
</organism>
<gene>
    <name evidence="1" type="ORF">HNP84_004271</name>
</gene>
<proteinExistence type="predicted"/>
<dbReference type="AlphaFoldDB" id="A0A840P6B8"/>
<dbReference type="PANTHER" id="PTHR12631">
    <property type="entry name" value="ALPHA-L-IDURONIDASE"/>
    <property type="match status" value="1"/>
</dbReference>
<dbReference type="RefSeq" id="WP_185051426.1">
    <property type="nucleotide sequence ID" value="NZ_BAABIX010000007.1"/>
</dbReference>
<dbReference type="GO" id="GO:0005975">
    <property type="term" value="P:carbohydrate metabolic process"/>
    <property type="evidence" value="ECO:0007669"/>
    <property type="project" value="InterPro"/>
</dbReference>
<dbReference type="Gene3D" id="3.20.20.80">
    <property type="entry name" value="Glycosidases"/>
    <property type="match status" value="1"/>
</dbReference>
<dbReference type="Proteomes" id="UP000578449">
    <property type="component" value="Unassembled WGS sequence"/>
</dbReference>
<reference evidence="1 2" key="1">
    <citation type="submission" date="2020-08" db="EMBL/GenBank/DDBJ databases">
        <title>Genomic Encyclopedia of Type Strains, Phase IV (KMG-IV): sequencing the most valuable type-strain genomes for metagenomic binning, comparative biology and taxonomic classification.</title>
        <authorList>
            <person name="Goeker M."/>
        </authorList>
    </citation>
    <scope>NUCLEOTIDE SEQUENCE [LARGE SCALE GENOMIC DNA]</scope>
    <source>
        <strain evidence="1 2">DSM 45615</strain>
    </source>
</reference>
<protein>
    <submittedName>
        <fullName evidence="1">Beta-glucosidase/6-phospho-beta-glucosidase/beta-galactosidase</fullName>
    </submittedName>
</protein>
<name>A0A840P6B8_9ACTN</name>
<accession>A0A840P6B8</accession>